<dbReference type="InterPro" id="IPR028098">
    <property type="entry name" value="Glyco_trans_4-like_N"/>
</dbReference>
<dbReference type="AlphaFoldDB" id="A0A9D2VE72"/>
<evidence type="ECO:0000313" key="7">
    <source>
        <dbReference type="Proteomes" id="UP000700248"/>
    </source>
</evidence>
<gene>
    <name evidence="6" type="ORF">K8U84_00955</name>
</gene>
<dbReference type="RefSeq" id="WP_276829863.1">
    <property type="nucleotide sequence ID" value="NZ_DYTQ01000013.1"/>
</dbReference>
<evidence type="ECO:0000256" key="3">
    <source>
        <dbReference type="ARBA" id="ARBA00022679"/>
    </source>
</evidence>
<dbReference type="Gene3D" id="3.40.50.2000">
    <property type="entry name" value="Glycogen Phosphorylase B"/>
    <property type="match status" value="2"/>
</dbReference>
<reference evidence="6" key="2">
    <citation type="submission" date="2021-09" db="EMBL/GenBank/DDBJ databases">
        <authorList>
            <person name="Gilroy R."/>
        </authorList>
    </citation>
    <scope>NUCLEOTIDE SEQUENCE</scope>
    <source>
        <strain evidence="6">CHK175-13533</strain>
    </source>
</reference>
<keyword evidence="2" id="KW-0328">Glycosyltransferase</keyword>
<dbReference type="PANTHER" id="PTHR12526:SF640">
    <property type="entry name" value="COLANIC ACID BIOSYNTHESIS GLYCOSYLTRANSFERASE WCAL-RELATED"/>
    <property type="match status" value="1"/>
</dbReference>
<organism evidence="6 7">
    <name type="scientific">Paenalcaligenes hominis</name>
    <dbReference type="NCBI Taxonomy" id="643674"/>
    <lineage>
        <taxon>Bacteria</taxon>
        <taxon>Pseudomonadati</taxon>
        <taxon>Pseudomonadota</taxon>
        <taxon>Betaproteobacteria</taxon>
        <taxon>Burkholderiales</taxon>
        <taxon>Alcaligenaceae</taxon>
        <taxon>Paenalcaligenes</taxon>
    </lineage>
</organism>
<evidence type="ECO:0000256" key="1">
    <source>
        <dbReference type="ARBA" id="ARBA00009481"/>
    </source>
</evidence>
<accession>A0A9D2VE72</accession>
<dbReference type="EMBL" id="DYTQ01000013">
    <property type="protein sequence ID" value="HJH23102.1"/>
    <property type="molecule type" value="Genomic_DNA"/>
</dbReference>
<dbReference type="GO" id="GO:0016757">
    <property type="term" value="F:glycosyltransferase activity"/>
    <property type="evidence" value="ECO:0007669"/>
    <property type="project" value="UniProtKB-KW"/>
</dbReference>
<evidence type="ECO:0000256" key="2">
    <source>
        <dbReference type="ARBA" id="ARBA00022676"/>
    </source>
</evidence>
<dbReference type="SUPFAM" id="SSF53756">
    <property type="entry name" value="UDP-Glycosyltransferase/glycogen phosphorylase"/>
    <property type="match status" value="1"/>
</dbReference>
<comment type="similarity">
    <text evidence="1">Belongs to the glycosyltransferase group 1 family. Glycosyltransferase 4 subfamily.</text>
</comment>
<evidence type="ECO:0000259" key="5">
    <source>
        <dbReference type="Pfam" id="PF13439"/>
    </source>
</evidence>
<name>A0A9D2VE72_9BURK</name>
<evidence type="ECO:0000259" key="4">
    <source>
        <dbReference type="Pfam" id="PF00534"/>
    </source>
</evidence>
<dbReference type="Pfam" id="PF13439">
    <property type="entry name" value="Glyco_transf_4"/>
    <property type="match status" value="1"/>
</dbReference>
<reference evidence="6" key="1">
    <citation type="journal article" date="2021" name="PeerJ">
        <title>Extensive microbial diversity within the chicken gut microbiome revealed by metagenomics and culture.</title>
        <authorList>
            <person name="Gilroy R."/>
            <person name="Ravi A."/>
            <person name="Getino M."/>
            <person name="Pursley I."/>
            <person name="Horton D.L."/>
            <person name="Alikhan N.F."/>
            <person name="Baker D."/>
            <person name="Gharbi K."/>
            <person name="Hall N."/>
            <person name="Watson M."/>
            <person name="Adriaenssens E.M."/>
            <person name="Foster-Nyarko E."/>
            <person name="Jarju S."/>
            <person name="Secka A."/>
            <person name="Antonio M."/>
            <person name="Oren A."/>
            <person name="Chaudhuri R.R."/>
            <person name="La Ragione R."/>
            <person name="Hildebrand F."/>
            <person name="Pallen M.J."/>
        </authorList>
    </citation>
    <scope>NUCLEOTIDE SEQUENCE</scope>
    <source>
        <strain evidence="6">CHK175-13533</strain>
    </source>
</reference>
<dbReference type="Proteomes" id="UP000700248">
    <property type="component" value="Unassembled WGS sequence"/>
</dbReference>
<keyword evidence="3" id="KW-0808">Transferase</keyword>
<dbReference type="CDD" id="cd03801">
    <property type="entry name" value="GT4_PimA-like"/>
    <property type="match status" value="1"/>
</dbReference>
<protein>
    <submittedName>
        <fullName evidence="6">Glycosyltransferase family 4 protein</fullName>
    </submittedName>
</protein>
<sequence>MNPLRILYANASLDEGEPERYTHNLMQAMRAQGHHVEALCQPKAPLKQRLEQDGFHVHPLHMGSGWGVLRTVLPLKRLLLSQHFDVVHTQTHHDSLSVGLAARLARHPLIVRTQHFGQSDSAFTDRWLAHGVIALSHFVKKSRVQKGVTASRIEVVYPAVDTPSLNTTSLRQRLGVADEATMVGSMVAAGKEKGALELIQALAPLMRESPQLHLVIANNTDSDDTLVSFAEQLDVHKQVHRLAPTESIVSFMGELDVFALAAPTEASAIVFAKAAAQVAVVAAQVGSIPEMIEVGKSGMLVPVHDIVALRKALQRLVQDPALRQSMAAAGYDYIVGSGRFTQATQQQLTESHYRQWLSQHKLS</sequence>
<dbReference type="InterPro" id="IPR001296">
    <property type="entry name" value="Glyco_trans_1"/>
</dbReference>
<comment type="caution">
    <text evidence="6">The sequence shown here is derived from an EMBL/GenBank/DDBJ whole genome shotgun (WGS) entry which is preliminary data.</text>
</comment>
<dbReference type="PANTHER" id="PTHR12526">
    <property type="entry name" value="GLYCOSYLTRANSFERASE"/>
    <property type="match status" value="1"/>
</dbReference>
<feature type="domain" description="Glycosyl transferase family 1" evidence="4">
    <location>
        <begin position="169"/>
        <end position="331"/>
    </location>
</feature>
<proteinExistence type="inferred from homology"/>
<evidence type="ECO:0000313" key="6">
    <source>
        <dbReference type="EMBL" id="HJH23102.1"/>
    </source>
</evidence>
<dbReference type="Pfam" id="PF00534">
    <property type="entry name" value="Glycos_transf_1"/>
    <property type="match status" value="1"/>
</dbReference>
<feature type="domain" description="Glycosyltransferase subfamily 4-like N-terminal" evidence="5">
    <location>
        <begin position="19"/>
        <end position="162"/>
    </location>
</feature>